<gene>
    <name evidence="1" type="ORF">HK12_10130</name>
</gene>
<protein>
    <submittedName>
        <fullName evidence="1">Uncharacterized protein</fullName>
    </submittedName>
</protein>
<dbReference type="EMBL" id="JOMO01000043">
    <property type="protein sequence ID" value="OUI80058.1"/>
    <property type="molecule type" value="Genomic_DNA"/>
</dbReference>
<dbReference type="AlphaFoldDB" id="A0A251ZZF6"/>
<reference evidence="1 2" key="1">
    <citation type="submission" date="2014-06" db="EMBL/GenBank/DDBJ databases">
        <authorList>
            <person name="Ju J."/>
            <person name="Zhang J."/>
        </authorList>
    </citation>
    <scope>NUCLEOTIDE SEQUENCE [LARGE SCALE GENOMIC DNA]</scope>
    <source>
        <strain evidence="1">DmW_045</strain>
    </source>
</reference>
<proteinExistence type="predicted"/>
<evidence type="ECO:0000313" key="2">
    <source>
        <dbReference type="Proteomes" id="UP000194639"/>
    </source>
</evidence>
<name>A0A251ZZF6_9PROT</name>
<organism evidence="1 2">
    <name type="scientific">Acetobacter orientalis</name>
    <dbReference type="NCBI Taxonomy" id="146474"/>
    <lineage>
        <taxon>Bacteria</taxon>
        <taxon>Pseudomonadati</taxon>
        <taxon>Pseudomonadota</taxon>
        <taxon>Alphaproteobacteria</taxon>
        <taxon>Acetobacterales</taxon>
        <taxon>Acetobacteraceae</taxon>
        <taxon>Acetobacter</taxon>
    </lineage>
</organism>
<sequence>MAFAEYRLRQKSVCSLRKVSLCTLSALGLMVLPACVPTNEEAVAPLNVEQFKPGADRLSVMQVVGQPESTARQAGHQCDTYQVYTKGLRAETPSALAGAAPFAGQKQQRQMDIQPTLHKLVFCYAANGVLSDIYDQNPTTSLQPVHRVFSVPYQQSSQAVTLTVAQARPVKTQIDHVQRDPATGQVIIYQKAALPKPSAQAGSITLNTVSQEATNGRQQVETGQVQVSTRATADDLNAVSQQKAQAANQATFAQAAQAPWRMPANTALGAGAE</sequence>
<dbReference type="RefSeq" id="WP_086552882.1">
    <property type="nucleotide sequence ID" value="NZ_JOMO01000043.1"/>
</dbReference>
<dbReference type="Proteomes" id="UP000194639">
    <property type="component" value="Unassembled WGS sequence"/>
</dbReference>
<comment type="caution">
    <text evidence="1">The sequence shown here is derived from an EMBL/GenBank/DDBJ whole genome shotgun (WGS) entry which is preliminary data.</text>
</comment>
<accession>A0A251ZZF6</accession>
<evidence type="ECO:0000313" key="1">
    <source>
        <dbReference type="EMBL" id="OUI80058.1"/>
    </source>
</evidence>